<feature type="region of interest" description="Disordered" evidence="1">
    <location>
        <begin position="28"/>
        <end position="121"/>
    </location>
</feature>
<keyword evidence="3" id="KW-1185">Reference proteome</keyword>
<dbReference type="EMBL" id="LRGB01001058">
    <property type="protein sequence ID" value="KZS13584.1"/>
    <property type="molecule type" value="Genomic_DNA"/>
</dbReference>
<feature type="compositionally biased region" description="Acidic residues" evidence="1">
    <location>
        <begin position="266"/>
        <end position="283"/>
    </location>
</feature>
<feature type="compositionally biased region" description="Basic residues" evidence="1">
    <location>
        <begin position="41"/>
        <end position="54"/>
    </location>
</feature>
<sequence>WGARHNAGLTHTPHVTIIKVHGAAASVRSATSQVSVDLERRRQHRHRSARRRQRYSSGAAGGGGSGGNARAGSATGAHQRLKRLGVVAERSKSQDRSQDAAHRRRCWPAASSNQGQQPAQTVAECVDVASHDPIGQPLLHRDLIQSRTSENSNQLPSSGAAFGTGLRINSSYWVVFNTCCSQLVAGGFSLNVETASAGGDNDSFGAGPNQDPSGDSSEAIPQHFQHSCSQREQFEEEEEEHGRHHHHHHDDAAAAAAAAAAVATEQDSDADAEDEQEESEEIESQTGSEGATDEEVEDEEEEVEGLISSNSVSSSPPCPSTTPPPLPPLFIFHPSSKTSSASPPHMRRCRDSDSDSPSSASRQLASTNNAAAASAVVAAAAAARSGNVAPVLTASRTGAGGAGAAWYATDTASPA</sequence>
<protein>
    <submittedName>
        <fullName evidence="2">Uncharacterized protein</fullName>
    </submittedName>
</protein>
<feature type="compositionally biased region" description="Low complexity" evidence="1">
    <location>
        <begin position="355"/>
        <end position="371"/>
    </location>
</feature>
<dbReference type="AlphaFoldDB" id="A0A164WUB3"/>
<dbReference type="Proteomes" id="UP000076858">
    <property type="component" value="Unassembled WGS sequence"/>
</dbReference>
<feature type="compositionally biased region" description="Acidic residues" evidence="1">
    <location>
        <begin position="291"/>
        <end position="304"/>
    </location>
</feature>
<gene>
    <name evidence="2" type="ORF">APZ42_021245</name>
</gene>
<evidence type="ECO:0000256" key="1">
    <source>
        <dbReference type="SAM" id="MobiDB-lite"/>
    </source>
</evidence>
<feature type="non-terminal residue" evidence="2">
    <location>
        <position position="1"/>
    </location>
</feature>
<feature type="region of interest" description="Disordered" evidence="1">
    <location>
        <begin position="396"/>
        <end position="415"/>
    </location>
</feature>
<proteinExistence type="predicted"/>
<feature type="compositionally biased region" description="Basic and acidic residues" evidence="1">
    <location>
        <begin position="89"/>
        <end position="101"/>
    </location>
</feature>
<feature type="region of interest" description="Disordered" evidence="1">
    <location>
        <begin position="199"/>
        <end position="371"/>
    </location>
</feature>
<feature type="compositionally biased region" description="Low complexity" evidence="1">
    <location>
        <begin position="404"/>
        <end position="415"/>
    </location>
</feature>
<accession>A0A164WUB3</accession>
<reference evidence="2 3" key="1">
    <citation type="submission" date="2016-03" db="EMBL/GenBank/DDBJ databases">
        <title>EvidentialGene: Evidence-directed Construction of Genes on Genomes.</title>
        <authorList>
            <person name="Gilbert D.G."/>
            <person name="Choi J.-H."/>
            <person name="Mockaitis K."/>
            <person name="Colbourne J."/>
            <person name="Pfrender M."/>
        </authorList>
    </citation>
    <scope>NUCLEOTIDE SEQUENCE [LARGE SCALE GENOMIC DNA]</scope>
    <source>
        <strain evidence="2 3">Xinb3</strain>
        <tissue evidence="2">Complete organism</tissue>
    </source>
</reference>
<feature type="compositionally biased region" description="Low complexity" evidence="1">
    <location>
        <begin position="253"/>
        <end position="265"/>
    </location>
</feature>
<organism evidence="2 3">
    <name type="scientific">Daphnia magna</name>
    <dbReference type="NCBI Taxonomy" id="35525"/>
    <lineage>
        <taxon>Eukaryota</taxon>
        <taxon>Metazoa</taxon>
        <taxon>Ecdysozoa</taxon>
        <taxon>Arthropoda</taxon>
        <taxon>Crustacea</taxon>
        <taxon>Branchiopoda</taxon>
        <taxon>Diplostraca</taxon>
        <taxon>Cladocera</taxon>
        <taxon>Anomopoda</taxon>
        <taxon>Daphniidae</taxon>
        <taxon>Daphnia</taxon>
    </lineage>
</organism>
<evidence type="ECO:0000313" key="2">
    <source>
        <dbReference type="EMBL" id="KZS13584.1"/>
    </source>
</evidence>
<comment type="caution">
    <text evidence="2">The sequence shown here is derived from an EMBL/GenBank/DDBJ whole genome shotgun (WGS) entry which is preliminary data.</text>
</comment>
<feature type="compositionally biased region" description="Polar residues" evidence="1">
    <location>
        <begin position="110"/>
        <end position="120"/>
    </location>
</feature>
<feature type="compositionally biased region" description="Gly residues" evidence="1">
    <location>
        <begin position="59"/>
        <end position="69"/>
    </location>
</feature>
<evidence type="ECO:0000313" key="3">
    <source>
        <dbReference type="Proteomes" id="UP000076858"/>
    </source>
</evidence>
<name>A0A164WUB3_9CRUS</name>
<feature type="compositionally biased region" description="Pro residues" evidence="1">
    <location>
        <begin position="316"/>
        <end position="328"/>
    </location>
</feature>